<feature type="compositionally biased region" description="Low complexity" evidence="1">
    <location>
        <begin position="44"/>
        <end position="57"/>
    </location>
</feature>
<feature type="compositionally biased region" description="Pro residues" evidence="1">
    <location>
        <begin position="8"/>
        <end position="17"/>
    </location>
</feature>
<organism evidence="2 3">
    <name type="scientific">Stephania yunnanensis</name>
    <dbReference type="NCBI Taxonomy" id="152371"/>
    <lineage>
        <taxon>Eukaryota</taxon>
        <taxon>Viridiplantae</taxon>
        <taxon>Streptophyta</taxon>
        <taxon>Embryophyta</taxon>
        <taxon>Tracheophyta</taxon>
        <taxon>Spermatophyta</taxon>
        <taxon>Magnoliopsida</taxon>
        <taxon>Ranunculales</taxon>
        <taxon>Menispermaceae</taxon>
        <taxon>Menispermoideae</taxon>
        <taxon>Cissampelideae</taxon>
        <taxon>Stephania</taxon>
    </lineage>
</organism>
<dbReference type="Proteomes" id="UP001420932">
    <property type="component" value="Unassembled WGS sequence"/>
</dbReference>
<dbReference type="AlphaFoldDB" id="A0AAP0EG90"/>
<feature type="compositionally biased region" description="Low complexity" evidence="1">
    <location>
        <begin position="18"/>
        <end position="34"/>
    </location>
</feature>
<feature type="compositionally biased region" description="Polar residues" evidence="1">
    <location>
        <begin position="58"/>
        <end position="71"/>
    </location>
</feature>
<gene>
    <name evidence="2" type="ORF">Syun_027787</name>
</gene>
<evidence type="ECO:0000313" key="3">
    <source>
        <dbReference type="Proteomes" id="UP001420932"/>
    </source>
</evidence>
<feature type="region of interest" description="Disordered" evidence="1">
    <location>
        <begin position="1"/>
        <end position="71"/>
    </location>
</feature>
<evidence type="ECO:0000256" key="1">
    <source>
        <dbReference type="SAM" id="MobiDB-lite"/>
    </source>
</evidence>
<reference evidence="2 3" key="1">
    <citation type="submission" date="2024-01" db="EMBL/GenBank/DDBJ databases">
        <title>Genome assemblies of Stephania.</title>
        <authorList>
            <person name="Yang L."/>
        </authorList>
    </citation>
    <scope>NUCLEOTIDE SEQUENCE [LARGE SCALE GENOMIC DNA]</scope>
    <source>
        <strain evidence="2">YNDBR</strain>
        <tissue evidence="2">Leaf</tissue>
    </source>
</reference>
<sequence length="71" mass="7932">MDEAGLSQPPPPPPPHEPQQVQMDPADPPQQQDNVDQEMQDWQPSSKPLPLSSNSTLQSLFTQQTPFSLRL</sequence>
<proteinExistence type="predicted"/>
<evidence type="ECO:0000313" key="2">
    <source>
        <dbReference type="EMBL" id="KAK9092876.1"/>
    </source>
</evidence>
<dbReference type="EMBL" id="JBBNAF010000012">
    <property type="protein sequence ID" value="KAK9092876.1"/>
    <property type="molecule type" value="Genomic_DNA"/>
</dbReference>
<name>A0AAP0EG90_9MAGN</name>
<comment type="caution">
    <text evidence="2">The sequence shown here is derived from an EMBL/GenBank/DDBJ whole genome shotgun (WGS) entry which is preliminary data.</text>
</comment>
<accession>A0AAP0EG90</accession>
<protein>
    <submittedName>
        <fullName evidence="2">Uncharacterized protein</fullName>
    </submittedName>
</protein>
<keyword evidence="3" id="KW-1185">Reference proteome</keyword>